<comment type="caution">
    <text evidence="3">The sequence shown here is derived from an EMBL/GenBank/DDBJ whole genome shotgun (WGS) entry which is preliminary data.</text>
</comment>
<dbReference type="OrthoDB" id="442082at2759"/>
<dbReference type="InterPro" id="IPR002885">
    <property type="entry name" value="PPR_rpt"/>
</dbReference>
<dbReference type="InterPro" id="IPR011990">
    <property type="entry name" value="TPR-like_helical_dom_sf"/>
</dbReference>
<evidence type="ECO:0000256" key="2">
    <source>
        <dbReference type="PROSITE-ProRule" id="PRU00708"/>
    </source>
</evidence>
<dbReference type="AlphaFoldDB" id="A0A9P1G2Z6"/>
<feature type="repeat" description="PPR" evidence="2">
    <location>
        <begin position="187"/>
        <end position="221"/>
    </location>
</feature>
<evidence type="ECO:0000313" key="6">
    <source>
        <dbReference type="Proteomes" id="UP001152797"/>
    </source>
</evidence>
<evidence type="ECO:0000256" key="1">
    <source>
        <dbReference type="ARBA" id="ARBA00022737"/>
    </source>
</evidence>
<accession>A0A9P1G2Z6</accession>
<sequence>MPKNILPWKIFCTKASSRKFSVSRESLLADVRDRSKRRHAVVDSVQLLLRDGPLRESQEAAICAAALSRQKLWEQGLLLIAKNGFLQETKGLNAAINTCRAGSQWEMALQLGMEAVSAWDDITYSMILSASSKGSAWELALYFLKKAKSSGLDAEHVVSAAVAACGRAFQWQQALVIANGSGELAQDVAVLSASIDACRRAGNWEAALSVFGRLRMLGYTSEPGAGAVVLALANATRWIEALQLFQAEFQQANAENPGIRSYEAALQACAQGNNWQIALSLLEEIECRQLPRDKRSFNTALSAYRRTMQK</sequence>
<gene>
    <name evidence="3" type="ORF">C1SCF055_LOCUS24442</name>
</gene>
<reference evidence="4" key="2">
    <citation type="submission" date="2024-04" db="EMBL/GenBank/DDBJ databases">
        <authorList>
            <person name="Chen Y."/>
            <person name="Shah S."/>
            <person name="Dougan E. K."/>
            <person name="Thang M."/>
            <person name="Chan C."/>
        </authorList>
    </citation>
    <scope>NUCLEOTIDE SEQUENCE [LARGE SCALE GENOMIC DNA]</scope>
</reference>
<dbReference type="PROSITE" id="PS51375">
    <property type="entry name" value="PPR"/>
    <property type="match status" value="1"/>
</dbReference>
<name>A0A9P1G2Z6_9DINO</name>
<keyword evidence="6" id="KW-1185">Reference proteome</keyword>
<evidence type="ECO:0000313" key="3">
    <source>
        <dbReference type="EMBL" id="CAI3998118.1"/>
    </source>
</evidence>
<dbReference type="EMBL" id="CAMXCT020002433">
    <property type="protein sequence ID" value="CAL1151493.1"/>
    <property type="molecule type" value="Genomic_DNA"/>
</dbReference>
<organism evidence="3">
    <name type="scientific">Cladocopium goreaui</name>
    <dbReference type="NCBI Taxonomy" id="2562237"/>
    <lineage>
        <taxon>Eukaryota</taxon>
        <taxon>Sar</taxon>
        <taxon>Alveolata</taxon>
        <taxon>Dinophyceae</taxon>
        <taxon>Suessiales</taxon>
        <taxon>Symbiodiniaceae</taxon>
        <taxon>Cladocopium</taxon>
    </lineage>
</organism>
<protein>
    <submittedName>
        <fullName evidence="5">Pentatricopeptide repeat-containing protein, chloroplastic</fullName>
    </submittedName>
</protein>
<reference evidence="3" key="1">
    <citation type="submission" date="2022-10" db="EMBL/GenBank/DDBJ databases">
        <authorList>
            <person name="Chen Y."/>
            <person name="Dougan E. K."/>
            <person name="Chan C."/>
            <person name="Rhodes N."/>
            <person name="Thang M."/>
        </authorList>
    </citation>
    <scope>NUCLEOTIDE SEQUENCE</scope>
</reference>
<keyword evidence="1" id="KW-0677">Repeat</keyword>
<proteinExistence type="predicted"/>
<dbReference type="Gene3D" id="1.25.40.10">
    <property type="entry name" value="Tetratricopeptide repeat domain"/>
    <property type="match status" value="2"/>
</dbReference>
<dbReference type="Pfam" id="PF01535">
    <property type="entry name" value="PPR"/>
    <property type="match status" value="1"/>
</dbReference>
<dbReference type="EMBL" id="CAMXCT010002433">
    <property type="protein sequence ID" value="CAI3998118.1"/>
    <property type="molecule type" value="Genomic_DNA"/>
</dbReference>
<dbReference type="EMBL" id="CAMXCT030002433">
    <property type="protein sequence ID" value="CAL4785430.1"/>
    <property type="molecule type" value="Genomic_DNA"/>
</dbReference>
<feature type="non-terminal residue" evidence="3">
    <location>
        <position position="310"/>
    </location>
</feature>
<dbReference type="PANTHER" id="PTHR47447:SF17">
    <property type="entry name" value="OS12G0638900 PROTEIN"/>
    <property type="match status" value="1"/>
</dbReference>
<evidence type="ECO:0000313" key="4">
    <source>
        <dbReference type="EMBL" id="CAL1151493.1"/>
    </source>
</evidence>
<dbReference type="PANTHER" id="PTHR47447">
    <property type="entry name" value="OS03G0856100 PROTEIN"/>
    <property type="match status" value="1"/>
</dbReference>
<evidence type="ECO:0000313" key="5">
    <source>
        <dbReference type="EMBL" id="CAL4785430.1"/>
    </source>
</evidence>
<dbReference type="Proteomes" id="UP001152797">
    <property type="component" value="Unassembled WGS sequence"/>
</dbReference>